<dbReference type="AlphaFoldDB" id="A0A501W2V0"/>
<organism evidence="1 2">
    <name type="scientific">Pontibacter mangrovi</name>
    <dbReference type="NCBI Taxonomy" id="2589816"/>
    <lineage>
        <taxon>Bacteria</taxon>
        <taxon>Pseudomonadati</taxon>
        <taxon>Bacteroidota</taxon>
        <taxon>Cytophagia</taxon>
        <taxon>Cytophagales</taxon>
        <taxon>Hymenobacteraceae</taxon>
        <taxon>Pontibacter</taxon>
    </lineage>
</organism>
<proteinExistence type="predicted"/>
<comment type="caution">
    <text evidence="1">The sequence shown here is derived from an EMBL/GenBank/DDBJ whole genome shotgun (WGS) entry which is preliminary data.</text>
</comment>
<keyword evidence="2" id="KW-1185">Reference proteome</keyword>
<dbReference type="Proteomes" id="UP000316727">
    <property type="component" value="Unassembled WGS sequence"/>
</dbReference>
<dbReference type="OrthoDB" id="163809at2"/>
<accession>A0A501W2V0</accession>
<evidence type="ECO:0000313" key="2">
    <source>
        <dbReference type="Proteomes" id="UP000316727"/>
    </source>
</evidence>
<name>A0A501W2V0_9BACT</name>
<dbReference type="RefSeq" id="WP_140623076.1">
    <property type="nucleotide sequence ID" value="NZ_VFRQ01000011.1"/>
</dbReference>
<reference evidence="1 2" key="1">
    <citation type="submission" date="2019-06" db="EMBL/GenBank/DDBJ databases">
        <title>A novel bacterium of genus Pontibacter, isolated from marine sediment.</title>
        <authorList>
            <person name="Huang H."/>
            <person name="Mo K."/>
            <person name="Hu Y."/>
        </authorList>
    </citation>
    <scope>NUCLEOTIDE SEQUENCE [LARGE SCALE GENOMIC DNA]</scope>
    <source>
        <strain evidence="1 2">HB172049</strain>
    </source>
</reference>
<evidence type="ECO:0000313" key="1">
    <source>
        <dbReference type="EMBL" id="TPE42610.1"/>
    </source>
</evidence>
<sequence>MLYSLILALNLLLMSEAPLQRQVPVGQTFTISLHEQVQVVDSLSGSIATITLTELNDSRCPKDVLCVQAGEVTLQLEASMAGNAAPTAWRLTKPAMPSEATATTTQPSKLTLFAPAIAFGDKYKLFFLQALPYPEAEKQISANLVELRIERTENKS</sequence>
<protein>
    <submittedName>
        <fullName evidence="1">Uncharacterized protein</fullName>
    </submittedName>
</protein>
<gene>
    <name evidence="1" type="ORF">FJM65_17510</name>
</gene>
<dbReference type="EMBL" id="VFRQ01000011">
    <property type="protein sequence ID" value="TPE42610.1"/>
    <property type="molecule type" value="Genomic_DNA"/>
</dbReference>